<dbReference type="EMBL" id="CAJVCH010028080">
    <property type="protein sequence ID" value="CAG7703507.1"/>
    <property type="molecule type" value="Genomic_DNA"/>
</dbReference>
<keyword evidence="2" id="KW-1003">Cell membrane</keyword>
<protein>
    <submittedName>
        <fullName evidence="7">Uncharacterized protein</fullName>
    </submittedName>
</protein>
<dbReference type="InterPro" id="IPR013604">
    <property type="entry name" value="7TM_chemorcpt"/>
</dbReference>
<name>A0A8J2JBV4_9HEXA</name>
<dbReference type="GO" id="GO:0005886">
    <property type="term" value="C:plasma membrane"/>
    <property type="evidence" value="ECO:0007669"/>
    <property type="project" value="UniProtKB-SubCell"/>
</dbReference>
<dbReference type="GO" id="GO:0050909">
    <property type="term" value="P:sensory perception of taste"/>
    <property type="evidence" value="ECO:0007669"/>
    <property type="project" value="InterPro"/>
</dbReference>
<organism evidence="7 8">
    <name type="scientific">Allacma fusca</name>
    <dbReference type="NCBI Taxonomy" id="39272"/>
    <lineage>
        <taxon>Eukaryota</taxon>
        <taxon>Metazoa</taxon>
        <taxon>Ecdysozoa</taxon>
        <taxon>Arthropoda</taxon>
        <taxon>Hexapoda</taxon>
        <taxon>Collembola</taxon>
        <taxon>Symphypleona</taxon>
        <taxon>Sminthuridae</taxon>
        <taxon>Allacma</taxon>
    </lineage>
</organism>
<evidence type="ECO:0000313" key="7">
    <source>
        <dbReference type="EMBL" id="CAG7703507.1"/>
    </source>
</evidence>
<comment type="subcellular location">
    <subcellularLocation>
        <location evidence="1">Cell membrane</location>
        <topology evidence="1">Multi-pass membrane protein</topology>
    </subcellularLocation>
</comment>
<proteinExistence type="predicted"/>
<evidence type="ECO:0000256" key="4">
    <source>
        <dbReference type="ARBA" id="ARBA00022989"/>
    </source>
</evidence>
<dbReference type="AlphaFoldDB" id="A0A8J2JBV4"/>
<feature type="transmembrane region" description="Helical" evidence="6">
    <location>
        <begin position="76"/>
        <end position="99"/>
    </location>
</feature>
<feature type="non-terminal residue" evidence="7">
    <location>
        <position position="1"/>
    </location>
</feature>
<keyword evidence="4 6" id="KW-1133">Transmembrane helix</keyword>
<dbReference type="Pfam" id="PF08395">
    <property type="entry name" value="7tm_7"/>
    <property type="match status" value="1"/>
</dbReference>
<evidence type="ECO:0000256" key="2">
    <source>
        <dbReference type="ARBA" id="ARBA00022475"/>
    </source>
</evidence>
<gene>
    <name evidence="7" type="ORF">AFUS01_LOCUS4499</name>
</gene>
<evidence type="ECO:0000256" key="3">
    <source>
        <dbReference type="ARBA" id="ARBA00022692"/>
    </source>
</evidence>
<comment type="caution">
    <text evidence="7">The sequence shown here is derived from an EMBL/GenBank/DDBJ whole genome shotgun (WGS) entry which is preliminary data.</text>
</comment>
<keyword evidence="3 6" id="KW-0812">Transmembrane</keyword>
<keyword evidence="8" id="KW-1185">Reference proteome</keyword>
<evidence type="ECO:0000256" key="1">
    <source>
        <dbReference type="ARBA" id="ARBA00004651"/>
    </source>
</evidence>
<evidence type="ECO:0000256" key="6">
    <source>
        <dbReference type="SAM" id="Phobius"/>
    </source>
</evidence>
<keyword evidence="5 6" id="KW-0472">Membrane</keyword>
<evidence type="ECO:0000256" key="5">
    <source>
        <dbReference type="ARBA" id="ARBA00023136"/>
    </source>
</evidence>
<reference evidence="7" key="1">
    <citation type="submission" date="2021-06" db="EMBL/GenBank/DDBJ databases">
        <authorList>
            <person name="Hodson N. C."/>
            <person name="Mongue J. A."/>
            <person name="Jaron S. K."/>
        </authorList>
    </citation>
    <scope>NUCLEOTIDE SEQUENCE</scope>
</reference>
<evidence type="ECO:0000313" key="8">
    <source>
        <dbReference type="Proteomes" id="UP000708208"/>
    </source>
</evidence>
<sequence length="218" mass="25448">MYSICLLVIAKEVENIVRIQSEIQLLDDNIELGPKIIFKQQFKIEQTTERLEQCLKGYFITEELVTKFRRHFETELFITFVSSFFVIFARAFFIVYFFLKSSPTEALYMIGKIVVYVWQIYHVASRCSELDHEVKGILYFLHRIDVKSFTLDLHTKIHMLAVRLSADPLSISPRQCFKLDRKLMIAPRLFENRPVPSLGSGISSLLMSHALQAFKLKS</sequence>
<dbReference type="OrthoDB" id="6478931at2759"/>
<accession>A0A8J2JBV4</accession>
<dbReference type="Proteomes" id="UP000708208">
    <property type="component" value="Unassembled WGS sequence"/>
</dbReference>